<dbReference type="PANTHER" id="PTHR16254">
    <property type="entry name" value="POTASSIUM/PROTON ANTIPORTER-RELATED"/>
    <property type="match status" value="1"/>
</dbReference>
<feature type="compositionally biased region" description="Low complexity" evidence="9">
    <location>
        <begin position="112"/>
        <end position="124"/>
    </location>
</feature>
<protein>
    <recommendedName>
        <fullName evidence="11">Cation/H+ exchanger transmembrane domain-containing protein</fullName>
    </recommendedName>
</protein>
<sequence length="820" mass="89335">MHVNPNYGTRQRRRHLTSEQGAADTLTGQADGTDAVAGGRSLDGQARQELLLNRLAHARERRAAMQDGNAIGAGDANAAVGDTGSDTSVGANDSNHGDTGGNGGKISKGQSSDGTDTGVAAAANGGDGNGANGSESEGADESQTKKTTTTTTVAKPLAEVLNAEEGDADLAHFADLQINFSLQAPQQAPHPKCEWVWVASQFQQQMGEIKKMPDLSDQEKSAHIQALNMTLKHINNTFNAYVRMTHDLQSVLDSDFSSYEAIKQWQDKYLDDQRKRIAELQVQAMREHAALEKFQENQQKLEAFEDARKGTAAKRNSVDQVLSRVEDKAKALQQFLDDHAYIKAQHVKDSSLITVVKIESHDESEMTAQEEKSRRKGNDVAHMSFLVDADNNQYALARPSDTTNLLEDFSLLNDLLSLLFGCFVAGAACQYLNLPGFVGYVIAGTLLGPAGLNIITSVVQITTIGEFGVFFVLFTLGMEFSVSKLKEMFRIAVIGCTLIMALTITAVCFIGSYLERPLSETLFVAIVVSLSSTTVAANNLTPTDHEQPYGRGLLGVLLMQDVYLGVIIAVLPLLVSFDEINVMDIGRITFRLIGSFILLGLIIIILSKFVVERLMHHLHSLDIPTRLLAIISICILMLKVTEFMQVSMELGCFVAGLMFSIAGGRIQAEHAHDGVSSNLSRILHLVDPVKDLFLAIFFSSVGMHVYPTFLYTNALLLVGLVACTLAVKYAASFIILHFFVKEGDAQTNHVISVGLAQVSEFALVLAGRGRRLRIVSQPVYFLLLSITSVTLLLAPMLWRAFHPHRRTVHSRSITHVQAPA</sequence>
<dbReference type="eggNOG" id="KOG1650">
    <property type="taxonomic scope" value="Eukaryota"/>
</dbReference>
<evidence type="ECO:0000313" key="12">
    <source>
        <dbReference type="EMBL" id="EGD78724.1"/>
    </source>
</evidence>
<dbReference type="GeneID" id="16078278"/>
<name>F2TYQ0_SALR5</name>
<dbReference type="EMBL" id="GL832957">
    <property type="protein sequence ID" value="EGD78724.1"/>
    <property type="molecule type" value="Genomic_DNA"/>
</dbReference>
<evidence type="ECO:0000256" key="10">
    <source>
        <dbReference type="SAM" id="Phobius"/>
    </source>
</evidence>
<dbReference type="Pfam" id="PF00999">
    <property type="entry name" value="Na_H_Exchanger"/>
    <property type="match status" value="1"/>
</dbReference>
<evidence type="ECO:0000313" key="13">
    <source>
        <dbReference type="Proteomes" id="UP000007799"/>
    </source>
</evidence>
<feature type="transmembrane region" description="Helical" evidence="10">
    <location>
        <begin position="520"/>
        <end position="540"/>
    </location>
</feature>
<feature type="compositionally biased region" description="Polar residues" evidence="9">
    <location>
        <begin position="85"/>
        <end position="94"/>
    </location>
</feature>
<keyword evidence="8 10" id="KW-0472">Membrane</keyword>
<dbReference type="InterPro" id="IPR045158">
    <property type="entry name" value="KEA4/5/6-like"/>
</dbReference>
<evidence type="ECO:0000256" key="1">
    <source>
        <dbReference type="ARBA" id="ARBA00004141"/>
    </source>
</evidence>
<accession>F2TYQ0</accession>
<dbReference type="InParanoid" id="F2TYQ0"/>
<evidence type="ECO:0000256" key="4">
    <source>
        <dbReference type="ARBA" id="ARBA00022692"/>
    </source>
</evidence>
<reference evidence="12" key="1">
    <citation type="submission" date="2009-08" db="EMBL/GenBank/DDBJ databases">
        <title>Annotation of Salpingoeca rosetta.</title>
        <authorList>
            <consortium name="The Broad Institute Genome Sequencing Platform"/>
            <person name="Russ C."/>
            <person name="Cuomo C."/>
            <person name="Burger G."/>
            <person name="Gray M.W."/>
            <person name="Holland P.W.H."/>
            <person name="King N."/>
            <person name="Lang F.B.F."/>
            <person name="Roger A.J."/>
            <person name="Ruiz-Trillo I."/>
            <person name="Young S.K."/>
            <person name="Zeng Q."/>
            <person name="Gargeya S."/>
            <person name="Alvarado L."/>
            <person name="Berlin A."/>
            <person name="Chapman S.B."/>
            <person name="Chen Z."/>
            <person name="Freedman E."/>
            <person name="Gellesch M."/>
            <person name="Goldberg J."/>
            <person name="Griggs A."/>
            <person name="Gujja S."/>
            <person name="Heilman E."/>
            <person name="Heiman D."/>
            <person name="Howarth C."/>
            <person name="Mehta T."/>
            <person name="Neiman D."/>
            <person name="Pearson M."/>
            <person name="Roberts A."/>
            <person name="Saif S."/>
            <person name="Shea T."/>
            <person name="Shenoy N."/>
            <person name="Sisk P."/>
            <person name="Stolte C."/>
            <person name="Sykes S."/>
            <person name="White J."/>
            <person name="Yandava C."/>
            <person name="Haas B."/>
            <person name="Nusbaum C."/>
            <person name="Birren B."/>
        </authorList>
    </citation>
    <scope>NUCLEOTIDE SEQUENCE [LARGE SCALE GENOMIC DNA]</scope>
    <source>
        <strain evidence="12">ATCC 50818</strain>
    </source>
</reference>
<dbReference type="InterPro" id="IPR006153">
    <property type="entry name" value="Cation/H_exchanger_TM"/>
</dbReference>
<keyword evidence="6 10" id="KW-1133">Transmembrane helix</keyword>
<feature type="compositionally biased region" description="Low complexity" evidence="9">
    <location>
        <begin position="75"/>
        <end position="84"/>
    </location>
</feature>
<dbReference type="GO" id="GO:0016020">
    <property type="term" value="C:membrane"/>
    <property type="evidence" value="ECO:0007669"/>
    <property type="project" value="UniProtKB-SubCell"/>
</dbReference>
<evidence type="ECO:0000256" key="7">
    <source>
        <dbReference type="ARBA" id="ARBA00023065"/>
    </source>
</evidence>
<evidence type="ECO:0000256" key="9">
    <source>
        <dbReference type="SAM" id="MobiDB-lite"/>
    </source>
</evidence>
<feature type="transmembrane region" description="Helical" evidence="10">
    <location>
        <begin position="488"/>
        <end position="514"/>
    </location>
</feature>
<feature type="transmembrane region" description="Helical" evidence="10">
    <location>
        <begin position="552"/>
        <end position="576"/>
    </location>
</feature>
<feature type="region of interest" description="Disordered" evidence="9">
    <location>
        <begin position="75"/>
        <end position="150"/>
    </location>
</feature>
<dbReference type="FunCoup" id="F2TYQ0">
    <property type="interactions" value="174"/>
</dbReference>
<gene>
    <name evidence="12" type="ORF">PTSG_11772</name>
</gene>
<feature type="transmembrane region" description="Helical" evidence="10">
    <location>
        <begin position="750"/>
        <end position="767"/>
    </location>
</feature>
<dbReference type="Gene3D" id="1.20.1530.20">
    <property type="match status" value="1"/>
</dbReference>
<dbReference type="InterPro" id="IPR038770">
    <property type="entry name" value="Na+/solute_symporter_sf"/>
</dbReference>
<feature type="transmembrane region" description="Helical" evidence="10">
    <location>
        <begin position="454"/>
        <end position="476"/>
    </location>
</feature>
<feature type="transmembrane region" description="Helical" evidence="10">
    <location>
        <begin position="779"/>
        <end position="801"/>
    </location>
</feature>
<proteinExistence type="predicted"/>
<keyword evidence="3" id="KW-0050">Antiport</keyword>
<evidence type="ECO:0000256" key="3">
    <source>
        <dbReference type="ARBA" id="ARBA00022449"/>
    </source>
</evidence>
<keyword evidence="5" id="KW-0732">Signal</keyword>
<feature type="domain" description="Cation/H+ exchanger transmembrane" evidence="11">
    <location>
        <begin position="423"/>
        <end position="798"/>
    </location>
</feature>
<evidence type="ECO:0000256" key="6">
    <source>
        <dbReference type="ARBA" id="ARBA00022989"/>
    </source>
</evidence>
<dbReference type="Proteomes" id="UP000007799">
    <property type="component" value="Unassembled WGS sequence"/>
</dbReference>
<keyword evidence="2" id="KW-0813">Transport</keyword>
<feature type="transmembrane region" description="Helical" evidence="10">
    <location>
        <begin position="715"/>
        <end position="738"/>
    </location>
</feature>
<feature type="transmembrane region" description="Helical" evidence="10">
    <location>
        <begin position="689"/>
        <end position="709"/>
    </location>
</feature>
<dbReference type="OMA" id="NNVETHA"/>
<dbReference type="OrthoDB" id="1654420at2759"/>
<feature type="transmembrane region" description="Helical" evidence="10">
    <location>
        <begin position="623"/>
        <end position="640"/>
    </location>
</feature>
<feature type="transmembrane region" description="Helical" evidence="10">
    <location>
        <begin position="588"/>
        <end position="611"/>
    </location>
</feature>
<evidence type="ECO:0000256" key="2">
    <source>
        <dbReference type="ARBA" id="ARBA00022448"/>
    </source>
</evidence>
<dbReference type="STRING" id="946362.F2TYQ0"/>
<organism evidence="13">
    <name type="scientific">Salpingoeca rosetta (strain ATCC 50818 / BSB-021)</name>
    <dbReference type="NCBI Taxonomy" id="946362"/>
    <lineage>
        <taxon>Eukaryota</taxon>
        <taxon>Choanoflagellata</taxon>
        <taxon>Craspedida</taxon>
        <taxon>Salpingoecidae</taxon>
        <taxon>Salpingoeca</taxon>
    </lineage>
</organism>
<dbReference type="AlphaFoldDB" id="F2TYQ0"/>
<dbReference type="KEGG" id="sre:PTSG_11772"/>
<dbReference type="RefSeq" id="XP_004997681.1">
    <property type="nucleotide sequence ID" value="XM_004997624.1"/>
</dbReference>
<dbReference type="PANTHER" id="PTHR16254:SF14">
    <property type="entry name" value="TRANSMEMBRANE AND COILED-COIL DOMAIN-CONTAINING PROTEIN 3"/>
    <property type="match status" value="1"/>
</dbReference>
<evidence type="ECO:0000259" key="11">
    <source>
        <dbReference type="Pfam" id="PF00999"/>
    </source>
</evidence>
<keyword evidence="7" id="KW-0406">Ion transport</keyword>
<comment type="subcellular location">
    <subcellularLocation>
        <location evidence="1">Membrane</location>
        <topology evidence="1">Multi-pass membrane protein</topology>
    </subcellularLocation>
</comment>
<evidence type="ECO:0000256" key="8">
    <source>
        <dbReference type="ARBA" id="ARBA00023136"/>
    </source>
</evidence>
<feature type="region of interest" description="Disordered" evidence="9">
    <location>
        <begin position="1"/>
        <end position="42"/>
    </location>
</feature>
<evidence type="ECO:0000256" key="5">
    <source>
        <dbReference type="ARBA" id="ARBA00022729"/>
    </source>
</evidence>
<dbReference type="GO" id="GO:0015386">
    <property type="term" value="F:potassium:proton antiporter activity"/>
    <property type="evidence" value="ECO:0007669"/>
    <property type="project" value="InterPro"/>
</dbReference>
<keyword evidence="13" id="KW-1185">Reference proteome</keyword>
<keyword evidence="4 10" id="KW-0812">Transmembrane</keyword>